<dbReference type="CDD" id="cd21077">
    <property type="entry name" value="DBD_Rad14"/>
    <property type="match status" value="1"/>
</dbReference>
<dbReference type="Pfam" id="PF05181">
    <property type="entry name" value="XPA_C"/>
    <property type="match status" value="2"/>
</dbReference>
<evidence type="ECO:0000259" key="5">
    <source>
        <dbReference type="Pfam" id="PF05181"/>
    </source>
</evidence>
<name>A0A135LR79_PENPA</name>
<dbReference type="GO" id="GO:0000110">
    <property type="term" value="C:nucleotide-excision repair factor 1 complex"/>
    <property type="evidence" value="ECO:0007669"/>
    <property type="project" value="TreeGrafter"/>
</dbReference>
<dbReference type="OrthoDB" id="5368863at2759"/>
<dbReference type="GO" id="GO:0003684">
    <property type="term" value="F:damaged DNA binding"/>
    <property type="evidence" value="ECO:0007669"/>
    <property type="project" value="InterPro"/>
</dbReference>
<dbReference type="GO" id="GO:0070914">
    <property type="term" value="P:UV-damage excision repair"/>
    <property type="evidence" value="ECO:0007669"/>
    <property type="project" value="TreeGrafter"/>
</dbReference>
<dbReference type="InterPro" id="IPR000465">
    <property type="entry name" value="XPA/RAD14"/>
</dbReference>
<dbReference type="InterPro" id="IPR022656">
    <property type="entry name" value="XPA_C"/>
</dbReference>
<dbReference type="InterPro" id="IPR009061">
    <property type="entry name" value="DNA-bd_dom_put_sf"/>
</dbReference>
<dbReference type="Gene3D" id="3.90.530.10">
    <property type="entry name" value="XPA C-terminal domain"/>
    <property type="match status" value="1"/>
</dbReference>
<feature type="compositionally biased region" description="Basic and acidic residues" evidence="4">
    <location>
        <begin position="30"/>
        <end position="51"/>
    </location>
</feature>
<dbReference type="OMA" id="VCHACKE"/>
<protein>
    <submittedName>
        <fullName evidence="6">Putative DNA binding domain</fullName>
    </submittedName>
</protein>
<reference evidence="6 7" key="1">
    <citation type="journal article" date="2016" name="BMC Genomics">
        <title>Genome sequencing and secondary metabolism of the postharvest pathogen Penicillium griseofulvum.</title>
        <authorList>
            <person name="Banani H."/>
            <person name="Marcet-Houben M."/>
            <person name="Ballester A.R."/>
            <person name="Abbruscato P."/>
            <person name="Gonzalez-Candelas L."/>
            <person name="Gabaldon T."/>
            <person name="Spadaro D."/>
        </authorList>
    </citation>
    <scope>NUCLEOTIDE SEQUENCE [LARGE SCALE GENOMIC DNA]</scope>
    <source>
        <strain evidence="6 7">PG3</strain>
    </source>
</reference>
<evidence type="ECO:0000256" key="3">
    <source>
        <dbReference type="ARBA" id="ARBA00023242"/>
    </source>
</evidence>
<dbReference type="RefSeq" id="XP_040650020.1">
    <property type="nucleotide sequence ID" value="XM_040797209.1"/>
</dbReference>
<evidence type="ECO:0000256" key="2">
    <source>
        <dbReference type="ARBA" id="ARBA00022833"/>
    </source>
</evidence>
<dbReference type="InterPro" id="IPR037129">
    <property type="entry name" value="XPA_sf"/>
</dbReference>
<dbReference type="GO" id="GO:0006284">
    <property type="term" value="P:base-excision repair"/>
    <property type="evidence" value="ECO:0007669"/>
    <property type="project" value="TreeGrafter"/>
</dbReference>
<evidence type="ECO:0000256" key="4">
    <source>
        <dbReference type="SAM" id="MobiDB-lite"/>
    </source>
</evidence>
<proteinExistence type="predicted"/>
<comment type="subcellular location">
    <subcellularLocation>
        <location evidence="1">Nucleus</location>
    </subcellularLocation>
</comment>
<keyword evidence="3" id="KW-0539">Nucleus</keyword>
<dbReference type="AlphaFoldDB" id="A0A135LR79"/>
<sequence length="388" mass="44833">MATERSSTPPSQPKISGAGQLPRAPLTPEQQRKMEINRMKAKALREKREAEISQAAPNTSQPAPGTKRSFTSMAVSSQPANMRDASSSNRPLDSIKPARNFTRYVDYDFSKMTDTKGGFLTQEDDPFNKQLHVPDDQEVQKPAHMTQKEWERHQIVQSLKRNREGPFEPGLSVLDDKSKQKTCRECGSLEIDWKWEEELKCCICHACKEKHPEKYSLLTKTEAKEDYLLTDRVYLLVAFEKRDVLTSLGIAELRDEELLPRLERPNPHKSTWNSMMLYLRYQVEEYAFSEKKWGSTEALDAEFERRENDKKRRREAKFKTKLQELKKRTRVEAYRRNRQGASGGEFGDDLGSGRKHVHQWGRSIENPETGIGVKTCIECGMEVEELEF</sequence>
<dbReference type="SUPFAM" id="SSF46955">
    <property type="entry name" value="Putative DNA-binding domain"/>
    <property type="match status" value="1"/>
</dbReference>
<feature type="domain" description="XPA C-terminal" evidence="5">
    <location>
        <begin position="252"/>
        <end position="283"/>
    </location>
</feature>
<dbReference type="GO" id="GO:0000715">
    <property type="term" value="P:nucleotide-excision repair, DNA damage recognition"/>
    <property type="evidence" value="ECO:0007669"/>
    <property type="project" value="TreeGrafter"/>
</dbReference>
<feature type="domain" description="XPA C-terminal" evidence="5">
    <location>
        <begin position="214"/>
        <end position="231"/>
    </location>
</feature>
<gene>
    <name evidence="6" type="ORF">PGRI_094960</name>
</gene>
<organism evidence="6 7">
    <name type="scientific">Penicillium patulum</name>
    <name type="common">Penicillium griseofulvum</name>
    <dbReference type="NCBI Taxonomy" id="5078"/>
    <lineage>
        <taxon>Eukaryota</taxon>
        <taxon>Fungi</taxon>
        <taxon>Dikarya</taxon>
        <taxon>Ascomycota</taxon>
        <taxon>Pezizomycotina</taxon>
        <taxon>Eurotiomycetes</taxon>
        <taxon>Eurotiomycetidae</taxon>
        <taxon>Eurotiales</taxon>
        <taxon>Aspergillaceae</taxon>
        <taxon>Penicillium</taxon>
    </lineage>
</organism>
<keyword evidence="7" id="KW-1185">Reference proteome</keyword>
<dbReference type="GO" id="GO:1901255">
    <property type="term" value="P:nucleotide-excision repair involved in interstrand cross-link repair"/>
    <property type="evidence" value="ECO:0007669"/>
    <property type="project" value="TreeGrafter"/>
</dbReference>
<evidence type="ECO:0000313" key="7">
    <source>
        <dbReference type="Proteomes" id="UP000070168"/>
    </source>
</evidence>
<dbReference type="EMBL" id="LHQR01000030">
    <property type="protein sequence ID" value="KXG51484.1"/>
    <property type="molecule type" value="Genomic_DNA"/>
</dbReference>
<dbReference type="GeneID" id="63712509"/>
<comment type="caution">
    <text evidence="6">The sequence shown here is derived from an EMBL/GenBank/DDBJ whole genome shotgun (WGS) entry which is preliminary data.</text>
</comment>
<feature type="region of interest" description="Disordered" evidence="4">
    <location>
        <begin position="1"/>
        <end position="94"/>
    </location>
</feature>
<feature type="compositionally biased region" description="Polar residues" evidence="4">
    <location>
        <begin position="55"/>
        <end position="91"/>
    </location>
</feature>
<evidence type="ECO:0000256" key="1">
    <source>
        <dbReference type="ARBA" id="ARBA00004123"/>
    </source>
</evidence>
<dbReference type="Proteomes" id="UP000070168">
    <property type="component" value="Unassembled WGS sequence"/>
</dbReference>
<accession>A0A135LR79</accession>
<dbReference type="STRING" id="5078.A0A135LR79"/>
<dbReference type="PANTHER" id="PTHR10142:SF0">
    <property type="entry name" value="DNA REPAIR PROTEIN COMPLEMENTING XP-A CELLS"/>
    <property type="match status" value="1"/>
</dbReference>
<keyword evidence="2" id="KW-0862">Zinc</keyword>
<dbReference type="PANTHER" id="PTHR10142">
    <property type="entry name" value="DNA REPAIR PROTEIN COMPLEMENTING XP-A CELLS"/>
    <property type="match status" value="1"/>
</dbReference>
<evidence type="ECO:0000313" key="6">
    <source>
        <dbReference type="EMBL" id="KXG51484.1"/>
    </source>
</evidence>